<dbReference type="Proteomes" id="UP000823749">
    <property type="component" value="Chromosome 11"/>
</dbReference>
<dbReference type="InterPro" id="IPR040256">
    <property type="entry name" value="At4g02000-like"/>
</dbReference>
<dbReference type="PANTHER" id="PTHR31286">
    <property type="entry name" value="GLYCINE-RICH CELL WALL STRUCTURAL PROTEIN 1.8-LIKE"/>
    <property type="match status" value="1"/>
</dbReference>
<evidence type="ECO:0000313" key="3">
    <source>
        <dbReference type="Proteomes" id="UP000823749"/>
    </source>
</evidence>
<proteinExistence type="predicted"/>
<protein>
    <recommendedName>
        <fullName evidence="1">DUF4283 domain-containing protein</fullName>
    </recommendedName>
</protein>
<keyword evidence="3" id="KW-1185">Reference proteome</keyword>
<accession>A0AAV6IBD3</accession>
<dbReference type="PANTHER" id="PTHR31286:SF99">
    <property type="entry name" value="DUF4283 DOMAIN-CONTAINING PROTEIN"/>
    <property type="match status" value="1"/>
</dbReference>
<gene>
    <name evidence="2" type="ORF">RHGRI_030863</name>
</gene>
<reference evidence="2" key="1">
    <citation type="submission" date="2020-08" db="EMBL/GenBank/DDBJ databases">
        <title>Plant Genome Project.</title>
        <authorList>
            <person name="Zhang R.-G."/>
        </authorList>
    </citation>
    <scope>NUCLEOTIDE SEQUENCE</scope>
    <source>
        <strain evidence="2">WSP0</strain>
        <tissue evidence="2">Leaf</tissue>
    </source>
</reference>
<sequence>MDSGILVSDGILGGPLTSSTCVGDIVVDLDLHPFSPSTAPVLTMLNSPVELNYGGVRNARVSPVSRVSPIVNPLLSNNIVDLLEQVTVPRTDHLQTSPTGRQNNDGPGQLKQMVGSSWSTIVSRGVGGSTPSAVAERMKFEYIPPTILNDRIVVTPPVEVEELGHPKWQRCIFGHFLDKKLTFSVVQNIAMRIWERFGIREVLSNDKGFFFFMFEGEKFRQLLELGPWHFGDKLLILKLWHPHLKLEKEQLSKIPLWVHFFNVPLEVWTSPSLSHIASSVGRPLYADQLTESGHRLNYAKNLCGGGLFVPAT</sequence>
<dbReference type="EMBL" id="JACTNZ010000011">
    <property type="protein sequence ID" value="KAG5523999.1"/>
    <property type="molecule type" value="Genomic_DNA"/>
</dbReference>
<dbReference type="Pfam" id="PF14111">
    <property type="entry name" value="DUF4283"/>
    <property type="match status" value="1"/>
</dbReference>
<evidence type="ECO:0000259" key="1">
    <source>
        <dbReference type="Pfam" id="PF14111"/>
    </source>
</evidence>
<organism evidence="2 3">
    <name type="scientific">Rhododendron griersonianum</name>
    <dbReference type="NCBI Taxonomy" id="479676"/>
    <lineage>
        <taxon>Eukaryota</taxon>
        <taxon>Viridiplantae</taxon>
        <taxon>Streptophyta</taxon>
        <taxon>Embryophyta</taxon>
        <taxon>Tracheophyta</taxon>
        <taxon>Spermatophyta</taxon>
        <taxon>Magnoliopsida</taxon>
        <taxon>eudicotyledons</taxon>
        <taxon>Gunneridae</taxon>
        <taxon>Pentapetalae</taxon>
        <taxon>asterids</taxon>
        <taxon>Ericales</taxon>
        <taxon>Ericaceae</taxon>
        <taxon>Ericoideae</taxon>
        <taxon>Rhodoreae</taxon>
        <taxon>Rhododendron</taxon>
    </lineage>
</organism>
<evidence type="ECO:0000313" key="2">
    <source>
        <dbReference type="EMBL" id="KAG5523999.1"/>
    </source>
</evidence>
<dbReference type="InterPro" id="IPR025558">
    <property type="entry name" value="DUF4283"/>
</dbReference>
<name>A0AAV6IBD3_9ERIC</name>
<feature type="domain" description="DUF4283" evidence="1">
    <location>
        <begin position="167"/>
        <end position="247"/>
    </location>
</feature>
<dbReference type="AlphaFoldDB" id="A0AAV6IBD3"/>
<comment type="caution">
    <text evidence="2">The sequence shown here is derived from an EMBL/GenBank/DDBJ whole genome shotgun (WGS) entry which is preliminary data.</text>
</comment>